<proteinExistence type="predicted"/>
<organism evidence="1 2">
    <name type="scientific">Lindgomyces ingoldianus</name>
    <dbReference type="NCBI Taxonomy" id="673940"/>
    <lineage>
        <taxon>Eukaryota</taxon>
        <taxon>Fungi</taxon>
        <taxon>Dikarya</taxon>
        <taxon>Ascomycota</taxon>
        <taxon>Pezizomycotina</taxon>
        <taxon>Dothideomycetes</taxon>
        <taxon>Pleosporomycetidae</taxon>
        <taxon>Pleosporales</taxon>
        <taxon>Lindgomycetaceae</taxon>
        <taxon>Lindgomyces</taxon>
    </lineage>
</organism>
<dbReference type="EMBL" id="MU003501">
    <property type="protein sequence ID" value="KAF2473021.1"/>
    <property type="molecule type" value="Genomic_DNA"/>
</dbReference>
<evidence type="ECO:0000313" key="2">
    <source>
        <dbReference type="Proteomes" id="UP000799755"/>
    </source>
</evidence>
<gene>
    <name evidence="1" type="ORF">BDR25DRAFT_283703</name>
</gene>
<comment type="caution">
    <text evidence="1">The sequence shown here is derived from an EMBL/GenBank/DDBJ whole genome shotgun (WGS) entry which is preliminary data.</text>
</comment>
<accession>A0ACB6R1K2</accession>
<sequence length="2634" mass="291003">MNMSNHVEAPAPENEYGPSNSVAIVGMGCRWPGGVSTPTQLWDMLAEERSGYQEFNDQRMHLPGFYHPNPQRPGSVPTRGAYLLQEDPKLFDYALFSVTPTETLTLDPSHRKLLEVVFEAFENAGEPWEKFSGSRTGVFVGNFTADHNLMQSRDSDNPLQYAITGGSNSILSNRINYLFNLRGPSLTLDTACSSSLYALHFAVNAIKNGDCDSAIVGAGNIILGPDLHLLLSKLGALSPTSTCHTFDSTADGYARGEGFAAFYLKKTSDAVAGSYPIRAVIRGTAVNSNGRTAGITHPSTESQEAVIREAYANANLEPRMTGYFEAHGTGTQVGDPIEVSAIGRVFSTETNVSILGIGSIKSNIGHTEAASGMAGLMKSVLALETGLIPSTININELNPRINFNEARVRPVTKLEPWPKDKLRRVSINSFGYGGANGHCILDDVSVALPDYFKGGTRKTLCSHPRNGFTDKFTPSCGQVNGANHQQTHDASTPSTKCSLEMPLDYRWRRSSSLVRGSHTSTRRLVLLPFSAHEPNALSGNMQAISSVINEYRLADLAYTLTARRSKFKNRTYRIVKPEKSFTSLDMKTPVPTIQVTAQRPNIGFIFTGQGAQWDGMGAHLFEYEVFRNSIEYQDLILSNLTNRPSWTLKDILSTNLPGKLHEPLISQTVCTALQIGLIDLLSSWKVQSVAAVGHSSGEIAAAYSAGFVTAAEAITIAYCRGLAVDTNKRSGLMLAVELGYGDIESYLDDFRLSVKVAAINSPQSVTISGDTDSVMELFETLRVKGVFSRFLQTGRNAYHSHHMAVVGQHYEEVLCKALKELRERDLLCLEDRYPQASWFSSTIPGMKTNKIPVSPSYWRQNLQSPVQFTRAVEDMLSSPAHRVDILVEVGPHSALKTPLHQIWSGMGRSASDFYFSTLRRQEDGLRNMLSLCGNLFCMDAAIDLTIVNAIDQVDEEGLRYLHGSVCVDLPKYSYCYGPVLYHENRFHREFRLRSHLCHDILGAKQLGCSKLRPSWRNMLRIKDIPWLSHHRLLQQTVFPASGYICMAIEAAAQFFSDENTTVMPVGFTIRNLSLISVMAIPDDDIGIEVILDLDASKLAISKKTSTWYTFKISSVASRTDTWTEHCSGIIIPHTAKYDSPTIPSVMDTRVLSNSGWYDKLSEVGLKYGASFQGLSEMKADPLKNVAQAKVQLQTTAALFNGPESPYFVHPASLDMCAQLALIAAHGGQVEQMSTAYVPSFVGEMTLWVPEVQDASYGIAVARGERHGLRGAHAQVQLRSSTGNVLVNIADIHCTAYSGGKRKKAVMGHPQTPYMRLIWKPCLENLSKQQARSMFPPTSASDSIKSTFEDIDRLGSLMVKEIACRYGSQLDKRKLPDHLHKFLTWATMAARRELTETGQDTLSSSSSPAQIIDELCSKLHDVVEIPISKRIFDNLHDILSGHKSGLELVRQDELHSKMYNAGFGISAAYVQLAHLIELLAHRNPHMNILEIGAGTGGASRVALKKLDAETYLRRYRAYTFTDVSSGYFLDAQTEFSKCHKLIFGVLDIEQDPSSQGFQPVYDLVIASCSLHVTRDVDLTLRNARSLLKPGGKLLILECTQPKITHGLVLGTLPDYWVGTGNSRTDSPFLPTNGWHERLLRTGFSGIEIDLSDYAQPYTMISAFLTTAIGHETSRVAREIPSSLPSQSVVSVISYLGPDSRSDIRAFQRRANELFSYSTYHFIDDFGYLPDDSRVIVFSGEGPWLINNRKRFEQIKKILTKSRSVLWISVQDEVNGSYPYHGVTDGLLRVLSAETSSIVYASVNLSKRDLESSELMEQIARLEDNLQRRSNDAVRDTEYRVLGGVIHLSRLIPDCEFNERWLESQTSSDPKFLPIEDQPPLGVSFQTPGILSSICFEEDKAFWKPLKDDQIEIRTVAVGLNWKDLAVSAGRLDLDNFSSECAGIVTKLGKSVRAFQVGDRVYGISKGKFGNYMRLYDTLTQHMQSDNFAEGATLPVVYMTVLYAFNYLAHLTKRDKVLIQSAAGGVGIAAIRFARHLKAEIFATVGTEAKRAFLRESYCIPDSHIFSSKTPPDVATVMKATQGSGFDVILSTTSGDVFNETLRYMASGGRFIDLGRVDVQNHGSMSLEAFRRNATFSSFDLGVLIEDKPEFCGRLLGQVNNMLRDGVIQPISPIRTFDVSQLAPALTYLSMGNHIGKVVITYEDSAAQVNMVPPTTKVLFNADSNYILAGGLGGLGRSILSWMIERGAKNFIILSRSSPETSEKNSFLADVISRGCCIKHICCDISDKIQVESAIAQASESGVVNGIVHTAVSLQDKIFDSLSFSEWERGLAVKVNGTINLHNASLHLPLDFFVLLSSISAQVALPTQSTYCASNGFQNEFARYRRSQGLPGTSVEFGLIEEVGELGQNTVYRNAALRNGLYHTSEFEFLQHLEYAFSKLNCQRHEREWARYDPFADAHLITSLDPSRLSQHEKAQRKEKTDQNDEPSSNPWWHLNARFSHIVQAMDNLDNLDGSLPATTNTPTESSKRSCSALLQLDPLIESGKLEDAVSSVTEVIVRRMADMLFISAAGIQSTKGIAEYGMDSLIAAELRNWFISTYKCTISFMKLLDSATSIGDLAEIVVKGRLETLSEKLGD</sequence>
<name>A0ACB6R1K2_9PLEO</name>
<keyword evidence="2" id="KW-1185">Reference proteome</keyword>
<dbReference type="Proteomes" id="UP000799755">
    <property type="component" value="Unassembled WGS sequence"/>
</dbReference>
<reference evidence="1" key="1">
    <citation type="journal article" date="2020" name="Stud. Mycol.">
        <title>101 Dothideomycetes genomes: a test case for predicting lifestyles and emergence of pathogens.</title>
        <authorList>
            <person name="Haridas S."/>
            <person name="Albert R."/>
            <person name="Binder M."/>
            <person name="Bloem J."/>
            <person name="Labutti K."/>
            <person name="Salamov A."/>
            <person name="Andreopoulos B."/>
            <person name="Baker S."/>
            <person name="Barry K."/>
            <person name="Bills G."/>
            <person name="Bluhm B."/>
            <person name="Cannon C."/>
            <person name="Castanera R."/>
            <person name="Culley D."/>
            <person name="Daum C."/>
            <person name="Ezra D."/>
            <person name="Gonzalez J."/>
            <person name="Henrissat B."/>
            <person name="Kuo A."/>
            <person name="Liang C."/>
            <person name="Lipzen A."/>
            <person name="Lutzoni F."/>
            <person name="Magnuson J."/>
            <person name="Mondo S."/>
            <person name="Nolan M."/>
            <person name="Ohm R."/>
            <person name="Pangilinan J."/>
            <person name="Park H.-J."/>
            <person name="Ramirez L."/>
            <person name="Alfaro M."/>
            <person name="Sun H."/>
            <person name="Tritt A."/>
            <person name="Yoshinaga Y."/>
            <person name="Zwiers L.-H."/>
            <person name="Turgeon B."/>
            <person name="Goodwin S."/>
            <person name="Spatafora J."/>
            <person name="Crous P."/>
            <person name="Grigoriev I."/>
        </authorList>
    </citation>
    <scope>NUCLEOTIDE SEQUENCE</scope>
    <source>
        <strain evidence="1">ATCC 200398</strain>
    </source>
</reference>
<evidence type="ECO:0000313" key="1">
    <source>
        <dbReference type="EMBL" id="KAF2473021.1"/>
    </source>
</evidence>
<protein>
    <submittedName>
        <fullName evidence="1">Polyketide synthase</fullName>
    </submittedName>
</protein>